<protein>
    <submittedName>
        <fullName evidence="1">Uncharacterized protein</fullName>
    </submittedName>
</protein>
<reference evidence="1 2" key="1">
    <citation type="submission" date="2020-08" db="EMBL/GenBank/DDBJ databases">
        <title>Genomic Encyclopedia of Type Strains, Phase IV (KMG-IV): sequencing the most valuable type-strain genomes for metagenomic binning, comparative biology and taxonomic classification.</title>
        <authorList>
            <person name="Goeker M."/>
        </authorList>
    </citation>
    <scope>NUCLEOTIDE SEQUENCE [LARGE SCALE GENOMIC DNA]</scope>
    <source>
        <strain evidence="1 2">DSM 102238</strain>
    </source>
</reference>
<dbReference type="Proteomes" id="UP000542776">
    <property type="component" value="Unassembled WGS sequence"/>
</dbReference>
<evidence type="ECO:0000313" key="1">
    <source>
        <dbReference type="EMBL" id="MBB3999879.1"/>
    </source>
</evidence>
<sequence length="212" mass="23770">MTAPYPGDPSYLLDPFHQIDVGHLDPERPPRRFHREIKPRMTPNPASFDEAFRQIGGVKVGGGPKTIPADKFAFCGSIGSGFLILTSQVRLNEPNESFYTSSHHRLRDSHVGSGGHWVDIEVFGRASDEDLATIRRLAQMADTRTVHVRRSGNWARSSIKDMEQVRAACVCAISRLLQNIQSYIFEYAPGIFQWPSTSRTPRSTRLRMSSSA</sequence>
<proteinExistence type="predicted"/>
<dbReference type="AlphaFoldDB" id="A0A7W6H769"/>
<gene>
    <name evidence="1" type="ORF">GGR04_003751</name>
</gene>
<keyword evidence="2" id="KW-1185">Reference proteome</keyword>
<dbReference type="EMBL" id="JACIEK010000013">
    <property type="protein sequence ID" value="MBB3999879.1"/>
    <property type="molecule type" value="Genomic_DNA"/>
</dbReference>
<organism evidence="1 2">
    <name type="scientific">Aureimonas pseudogalii</name>
    <dbReference type="NCBI Taxonomy" id="1744844"/>
    <lineage>
        <taxon>Bacteria</taxon>
        <taxon>Pseudomonadati</taxon>
        <taxon>Pseudomonadota</taxon>
        <taxon>Alphaproteobacteria</taxon>
        <taxon>Hyphomicrobiales</taxon>
        <taxon>Aurantimonadaceae</taxon>
        <taxon>Aureimonas</taxon>
    </lineage>
</organism>
<comment type="caution">
    <text evidence="1">The sequence shown here is derived from an EMBL/GenBank/DDBJ whole genome shotgun (WGS) entry which is preliminary data.</text>
</comment>
<evidence type="ECO:0000313" key="2">
    <source>
        <dbReference type="Proteomes" id="UP000542776"/>
    </source>
</evidence>
<dbReference type="RefSeq" id="WP_246393340.1">
    <property type="nucleotide sequence ID" value="NZ_JACIEK010000013.1"/>
</dbReference>
<name>A0A7W6H769_9HYPH</name>
<accession>A0A7W6H769</accession>